<accession>A0ABZ2YGQ6</accession>
<proteinExistence type="predicted"/>
<dbReference type="RefSeq" id="WP_369019110.1">
    <property type="nucleotide sequence ID" value="NZ_CP121689.1"/>
</dbReference>
<sequence length="56" mass="6403">MFGLHDFWTGLSIILCIASTLLCVVYGALNWNRGGEEAVSSEKVLRWEEEEEEIEE</sequence>
<dbReference type="Proteomes" id="UP001461341">
    <property type="component" value="Chromosome"/>
</dbReference>
<dbReference type="EMBL" id="CP121689">
    <property type="protein sequence ID" value="WZL76945.1"/>
    <property type="molecule type" value="Genomic_DNA"/>
</dbReference>
<keyword evidence="1" id="KW-1133">Transmembrane helix</keyword>
<organism evidence="2 3">
    <name type="scientific">Thermatribacter velox</name>
    <dbReference type="NCBI Taxonomy" id="3039681"/>
    <lineage>
        <taxon>Bacteria</taxon>
        <taxon>Pseudomonadati</taxon>
        <taxon>Atribacterota</taxon>
        <taxon>Atribacteria</taxon>
        <taxon>Atribacterales</taxon>
        <taxon>Thermatribacteraceae</taxon>
        <taxon>Thermatribacter</taxon>
    </lineage>
</organism>
<reference evidence="2 3" key="1">
    <citation type="submission" date="2023-03" db="EMBL/GenBank/DDBJ databases">
        <title>Novel Species.</title>
        <authorList>
            <person name="Ma S."/>
        </authorList>
    </citation>
    <scope>NUCLEOTIDE SEQUENCE [LARGE SCALE GENOMIC DNA]</scope>
    <source>
        <strain evidence="2 3">B11</strain>
    </source>
</reference>
<gene>
    <name evidence="2" type="ORF">QBE54_04240</name>
</gene>
<name>A0ABZ2YGQ6_9BACT</name>
<evidence type="ECO:0000313" key="3">
    <source>
        <dbReference type="Proteomes" id="UP001461341"/>
    </source>
</evidence>
<feature type="transmembrane region" description="Helical" evidence="1">
    <location>
        <begin position="7"/>
        <end position="29"/>
    </location>
</feature>
<keyword evidence="1" id="KW-0472">Membrane</keyword>
<keyword evidence="3" id="KW-1185">Reference proteome</keyword>
<dbReference type="InterPro" id="IPR054615">
    <property type="entry name" value="Symport_access"/>
</dbReference>
<evidence type="ECO:0000256" key="1">
    <source>
        <dbReference type="SAM" id="Phobius"/>
    </source>
</evidence>
<keyword evidence="1" id="KW-0812">Transmembrane</keyword>
<evidence type="ECO:0000313" key="2">
    <source>
        <dbReference type="EMBL" id="WZL76945.1"/>
    </source>
</evidence>
<protein>
    <submittedName>
        <fullName evidence="2">Uncharacterized protein</fullName>
    </submittedName>
</protein>
<dbReference type="NCBIfam" id="NF045580">
    <property type="entry name" value="symport_access"/>
    <property type="match status" value="1"/>
</dbReference>